<feature type="transmembrane region" description="Helical" evidence="5">
    <location>
        <begin position="425"/>
        <end position="442"/>
    </location>
</feature>
<name>W2C5E2_9BACT</name>
<organism evidence="6 7">
    <name type="scientific">Tannerella sp. oral taxon BU063 isolate Cell 2</name>
    <dbReference type="NCBI Taxonomy" id="1411148"/>
    <lineage>
        <taxon>Bacteria</taxon>
        <taxon>Pseudomonadati</taxon>
        <taxon>Bacteroidota</taxon>
        <taxon>Bacteroidia</taxon>
        <taxon>Bacteroidales</taxon>
        <taxon>Tannerellaceae</taxon>
        <taxon>Tannerella</taxon>
    </lineage>
</organism>
<dbReference type="Pfam" id="PF13520">
    <property type="entry name" value="AA_permease_2"/>
    <property type="match status" value="1"/>
</dbReference>
<feature type="transmembrane region" description="Helical" evidence="5">
    <location>
        <begin position="336"/>
        <end position="355"/>
    </location>
</feature>
<proteinExistence type="predicted"/>
<keyword evidence="3 5" id="KW-1133">Transmembrane helix</keyword>
<protein>
    <recommendedName>
        <fullName evidence="8">Amino acid permease</fullName>
    </recommendedName>
</protein>
<dbReference type="EMBL" id="AYUF01000369">
    <property type="protein sequence ID" value="ETK02278.1"/>
    <property type="molecule type" value="Genomic_DNA"/>
</dbReference>
<accession>W2C5E2</accession>
<evidence type="ECO:0000313" key="6">
    <source>
        <dbReference type="EMBL" id="ETK02278.1"/>
    </source>
</evidence>
<dbReference type="Proteomes" id="UP000018837">
    <property type="component" value="Unassembled WGS sequence"/>
</dbReference>
<comment type="caution">
    <text evidence="6">The sequence shown here is derived from an EMBL/GenBank/DDBJ whole genome shotgun (WGS) entry which is preliminary data.</text>
</comment>
<sequence>MNKHQSHAAASTAEAPKDTRLGFTGVTSFTVANMIGTGVFTTLGFQLLDLHTPFALLALWIVGGLIALCGSLVYGELGAAMPRSGGEYHYLSVIYHPAVGFLSGFVSLTIGFAAPVALACMALGHYTESLFPEGVTAQMIAVSALLIITAVHMWSVRGGSRFQNVFTLLKLALIVAFIVCGVATGGDKQPFLPLPDGAGWRELLSPAFAVCLIYVSYAYSGWNASAYVAGEVRDPQRTLPRSLLWGVTIVAVAYVGLNATFLSLVPHEEMQGKLQVGFIAAQHLFGPTGASLMAGVIGLLLVSSISSMIFIGPRVSQVMGEDYTLFRFLSHRSRRGTPAVAVAVQSAISLLFILSGSFEQVVTFSGFILSLFTFLSVLGVFVHRRRYPEVERPYRTWGYPVTPILFLLLTGWTMVFLLVEKTSESVLGIFTLGIGLGAYAVCRGWEMMKRYKEHREQVAEMAAADTSATRKKKRATCPE</sequence>
<dbReference type="InterPro" id="IPR050598">
    <property type="entry name" value="AminoAcid_Transporter"/>
</dbReference>
<feature type="transmembrane region" description="Helical" evidence="5">
    <location>
        <begin position="242"/>
        <end position="265"/>
    </location>
</feature>
<dbReference type="PATRIC" id="fig|1411148.3.peg.720"/>
<comment type="subcellular location">
    <subcellularLocation>
        <location evidence="1">Membrane</location>
        <topology evidence="1">Multi-pass membrane protein</topology>
    </subcellularLocation>
</comment>
<feature type="transmembrane region" description="Helical" evidence="5">
    <location>
        <begin position="168"/>
        <end position="186"/>
    </location>
</feature>
<dbReference type="PIRSF" id="PIRSF006060">
    <property type="entry name" value="AA_transporter"/>
    <property type="match status" value="1"/>
</dbReference>
<feature type="transmembrane region" description="Helical" evidence="5">
    <location>
        <begin position="206"/>
        <end position="230"/>
    </location>
</feature>
<dbReference type="AlphaFoldDB" id="W2C5E2"/>
<reference evidence="6 7" key="1">
    <citation type="submission" date="2013-11" db="EMBL/GenBank/DDBJ databases">
        <title>Single cell genomics of uncultured Tannerella BU063 (oral taxon 286).</title>
        <authorList>
            <person name="Beall C.J."/>
            <person name="Campbell A.G."/>
            <person name="Griffen A.L."/>
            <person name="Podar M."/>
            <person name="Leys E.J."/>
        </authorList>
    </citation>
    <scope>NUCLEOTIDE SEQUENCE [LARGE SCALE GENOMIC DNA]</scope>
    <source>
        <strain evidence="6">Cell 2</strain>
    </source>
</reference>
<evidence type="ECO:0000256" key="2">
    <source>
        <dbReference type="ARBA" id="ARBA00022692"/>
    </source>
</evidence>
<feature type="transmembrane region" description="Helical" evidence="5">
    <location>
        <begin position="394"/>
        <end position="419"/>
    </location>
</feature>
<keyword evidence="4 5" id="KW-0472">Membrane</keyword>
<feature type="transmembrane region" description="Helical" evidence="5">
    <location>
        <begin position="292"/>
        <end position="315"/>
    </location>
</feature>
<evidence type="ECO:0000313" key="7">
    <source>
        <dbReference type="Proteomes" id="UP000018837"/>
    </source>
</evidence>
<feature type="transmembrane region" description="Helical" evidence="5">
    <location>
        <begin position="54"/>
        <end position="77"/>
    </location>
</feature>
<evidence type="ECO:0000256" key="5">
    <source>
        <dbReference type="SAM" id="Phobius"/>
    </source>
</evidence>
<dbReference type="Gene3D" id="1.20.1740.10">
    <property type="entry name" value="Amino acid/polyamine transporter I"/>
    <property type="match status" value="1"/>
</dbReference>
<dbReference type="PANTHER" id="PTHR11785">
    <property type="entry name" value="AMINO ACID TRANSPORTER"/>
    <property type="match status" value="1"/>
</dbReference>
<feature type="transmembrane region" description="Helical" evidence="5">
    <location>
        <begin position="136"/>
        <end position="156"/>
    </location>
</feature>
<dbReference type="PANTHER" id="PTHR11785:SF512">
    <property type="entry name" value="SOBREMESA, ISOFORM B"/>
    <property type="match status" value="1"/>
</dbReference>
<evidence type="ECO:0008006" key="8">
    <source>
        <dbReference type="Google" id="ProtNLM"/>
    </source>
</evidence>
<dbReference type="InterPro" id="IPR002293">
    <property type="entry name" value="AA/rel_permease1"/>
</dbReference>
<evidence type="ECO:0000256" key="1">
    <source>
        <dbReference type="ARBA" id="ARBA00004141"/>
    </source>
</evidence>
<keyword evidence="2 5" id="KW-0812">Transmembrane</keyword>
<gene>
    <name evidence="6" type="ORF">N425_05035</name>
</gene>
<dbReference type="GO" id="GO:0016020">
    <property type="term" value="C:membrane"/>
    <property type="evidence" value="ECO:0007669"/>
    <property type="project" value="UniProtKB-SubCell"/>
</dbReference>
<feature type="transmembrane region" description="Helical" evidence="5">
    <location>
        <begin position="98"/>
        <end position="124"/>
    </location>
</feature>
<feature type="transmembrane region" description="Helical" evidence="5">
    <location>
        <begin position="21"/>
        <end position="48"/>
    </location>
</feature>
<feature type="transmembrane region" description="Helical" evidence="5">
    <location>
        <begin position="361"/>
        <end position="382"/>
    </location>
</feature>
<evidence type="ECO:0000256" key="4">
    <source>
        <dbReference type="ARBA" id="ARBA00023136"/>
    </source>
</evidence>
<dbReference type="GO" id="GO:0015179">
    <property type="term" value="F:L-amino acid transmembrane transporter activity"/>
    <property type="evidence" value="ECO:0007669"/>
    <property type="project" value="TreeGrafter"/>
</dbReference>
<evidence type="ECO:0000256" key="3">
    <source>
        <dbReference type="ARBA" id="ARBA00022989"/>
    </source>
</evidence>